<reference evidence="10 11" key="1">
    <citation type="submission" date="2019-02" db="EMBL/GenBank/DDBJ databases">
        <title>Draft genome sequences of novel Actinobacteria.</title>
        <authorList>
            <person name="Sahin N."/>
            <person name="Ay H."/>
            <person name="Saygin H."/>
        </authorList>
    </citation>
    <scope>NUCLEOTIDE SEQUENCE [LARGE SCALE GENOMIC DNA]</scope>
    <source>
        <strain evidence="10 11">KC603</strain>
    </source>
</reference>
<evidence type="ECO:0000256" key="7">
    <source>
        <dbReference type="SAM" id="MobiDB-lite"/>
    </source>
</evidence>
<dbReference type="InterPro" id="IPR003016">
    <property type="entry name" value="2-oxoA_DH_lipoyl-BS"/>
</dbReference>
<dbReference type="InterPro" id="IPR004167">
    <property type="entry name" value="PSBD"/>
</dbReference>
<dbReference type="InterPro" id="IPR023213">
    <property type="entry name" value="CAT-like_dom_sf"/>
</dbReference>
<keyword evidence="11" id="KW-1185">Reference proteome</keyword>
<dbReference type="NCBIfam" id="TIGR02927">
    <property type="entry name" value="SucB_Actino"/>
    <property type="match status" value="1"/>
</dbReference>
<comment type="similarity">
    <text evidence="2 6">Belongs to the 2-oxoacid dehydrogenase family.</text>
</comment>
<dbReference type="PROSITE" id="PS00189">
    <property type="entry name" value="LIPOYL"/>
    <property type="match status" value="2"/>
</dbReference>
<proteinExistence type="inferred from homology"/>
<dbReference type="GO" id="GO:0016407">
    <property type="term" value="F:acetyltransferase activity"/>
    <property type="evidence" value="ECO:0007669"/>
    <property type="project" value="TreeGrafter"/>
</dbReference>
<evidence type="ECO:0000256" key="3">
    <source>
        <dbReference type="ARBA" id="ARBA00022679"/>
    </source>
</evidence>
<evidence type="ECO:0000256" key="5">
    <source>
        <dbReference type="ARBA" id="ARBA00023315"/>
    </source>
</evidence>
<evidence type="ECO:0000313" key="11">
    <source>
        <dbReference type="Proteomes" id="UP000295621"/>
    </source>
</evidence>
<dbReference type="Pfam" id="PF00364">
    <property type="entry name" value="Biotin_lipoyl"/>
    <property type="match status" value="2"/>
</dbReference>
<evidence type="ECO:0000256" key="6">
    <source>
        <dbReference type="RuleBase" id="RU003423"/>
    </source>
</evidence>
<dbReference type="SUPFAM" id="SSF47005">
    <property type="entry name" value="Peripheral subunit-binding domain of 2-oxo acid dehydrogenase complex"/>
    <property type="match status" value="1"/>
</dbReference>
<keyword evidence="3 6" id="KW-0808">Transferase</keyword>
<evidence type="ECO:0000313" key="10">
    <source>
        <dbReference type="EMBL" id="TDC51222.1"/>
    </source>
</evidence>
<keyword evidence="4 6" id="KW-0450">Lipoyl</keyword>
<evidence type="ECO:0000256" key="1">
    <source>
        <dbReference type="ARBA" id="ARBA00001938"/>
    </source>
</evidence>
<dbReference type="Pfam" id="PF00198">
    <property type="entry name" value="2-oxoacid_dh"/>
    <property type="match status" value="1"/>
</dbReference>
<dbReference type="SUPFAM" id="SSF52777">
    <property type="entry name" value="CoA-dependent acyltransferases"/>
    <property type="match status" value="1"/>
</dbReference>
<dbReference type="Gene3D" id="2.40.50.100">
    <property type="match status" value="2"/>
</dbReference>
<evidence type="ECO:0000259" key="9">
    <source>
        <dbReference type="PROSITE" id="PS51826"/>
    </source>
</evidence>
<dbReference type="Pfam" id="PF02817">
    <property type="entry name" value="E3_binding"/>
    <property type="match status" value="1"/>
</dbReference>
<feature type="compositionally biased region" description="Low complexity" evidence="7">
    <location>
        <begin position="240"/>
        <end position="301"/>
    </location>
</feature>
<dbReference type="PANTHER" id="PTHR43178">
    <property type="entry name" value="DIHYDROLIPOAMIDE ACETYLTRANSFERASE COMPONENT OF PYRUVATE DEHYDROGENASE COMPLEX"/>
    <property type="match status" value="1"/>
</dbReference>
<dbReference type="PROSITE" id="PS51826">
    <property type="entry name" value="PSBD"/>
    <property type="match status" value="1"/>
</dbReference>
<dbReference type="Gene3D" id="3.30.559.10">
    <property type="entry name" value="Chloramphenicol acetyltransferase-like domain"/>
    <property type="match status" value="1"/>
</dbReference>
<protein>
    <recommendedName>
        <fullName evidence="6">Dihydrolipoamide acetyltransferase component of pyruvate dehydrogenase complex</fullName>
        <ecNumber evidence="6">2.3.1.-</ecNumber>
    </recommendedName>
</protein>
<dbReference type="InterPro" id="IPR050743">
    <property type="entry name" value="2-oxoacid_DH_E2_comp"/>
</dbReference>
<evidence type="ECO:0000256" key="4">
    <source>
        <dbReference type="ARBA" id="ARBA00022823"/>
    </source>
</evidence>
<dbReference type="InterPro" id="IPR001078">
    <property type="entry name" value="2-oxoacid_DH_actylTfrase"/>
</dbReference>
<dbReference type="InterPro" id="IPR011053">
    <property type="entry name" value="Single_hybrid_motif"/>
</dbReference>
<comment type="cofactor">
    <cofactor evidence="1 6">
        <name>(R)-lipoate</name>
        <dbReference type="ChEBI" id="CHEBI:83088"/>
    </cofactor>
</comment>
<feature type="domain" description="Lipoyl-binding" evidence="8">
    <location>
        <begin position="158"/>
        <end position="233"/>
    </location>
</feature>
<keyword evidence="5 6" id="KW-0012">Acyltransferase</keyword>
<evidence type="ECO:0000259" key="8">
    <source>
        <dbReference type="PROSITE" id="PS50968"/>
    </source>
</evidence>
<comment type="caution">
    <text evidence="10">The sequence shown here is derived from an EMBL/GenBank/DDBJ whole genome shotgun (WGS) entry which is preliminary data.</text>
</comment>
<dbReference type="CDD" id="cd06849">
    <property type="entry name" value="lipoyl_domain"/>
    <property type="match status" value="2"/>
</dbReference>
<dbReference type="Proteomes" id="UP000295621">
    <property type="component" value="Unassembled WGS sequence"/>
</dbReference>
<evidence type="ECO:0000256" key="2">
    <source>
        <dbReference type="ARBA" id="ARBA00007317"/>
    </source>
</evidence>
<dbReference type="Gene3D" id="4.10.320.10">
    <property type="entry name" value="E3-binding domain"/>
    <property type="match status" value="1"/>
</dbReference>
<organism evidence="10 11">
    <name type="scientific">Jiangella ureilytica</name>
    <dbReference type="NCBI Taxonomy" id="2530374"/>
    <lineage>
        <taxon>Bacteria</taxon>
        <taxon>Bacillati</taxon>
        <taxon>Actinomycetota</taxon>
        <taxon>Actinomycetes</taxon>
        <taxon>Jiangellales</taxon>
        <taxon>Jiangellaceae</taxon>
        <taxon>Jiangella</taxon>
    </lineage>
</organism>
<feature type="domain" description="Lipoyl-binding" evidence="8">
    <location>
        <begin position="2"/>
        <end position="77"/>
    </location>
</feature>
<dbReference type="OrthoDB" id="9805770at2"/>
<gene>
    <name evidence="10" type="primary">sucB</name>
    <name evidence="10" type="ORF">E1212_12620</name>
</gene>
<feature type="compositionally biased region" description="Low complexity" evidence="7">
    <location>
        <begin position="365"/>
        <end position="390"/>
    </location>
</feature>
<sequence length="630" mass="63985">MATSVTLPALGESVTEGTVTRWLKQPGDTVAVDEPLLEISTDKVDTEIPSPVAGTLLEIKVAEDETVEVGAELAVIGEEGETSGDGGSGGQEPAQAEAAPTQEAPSAEEAPPAEDAPAQVEAPAAEAPSEEAAPAAEAPAAEAAPASSGDGAGGSGESTPVTLPALGESVTEGTVTRWLKQPGDTVAVDEPLLEISTDKVDTEIPSPVAGTLLEIKVAEDETVEVGAVLALVGTAGGNGASAAPAPAAPAQESAPAQDEAPAQQAAPAPQQAAPAQAAPAEQPVPQAAQTQGPQATATQAPPSAPAPSAPAAAPSGNGATYVTPLVRKLAAEHNVDLGSVQGTGVGGRVRKQDVLAAAEAAKAAAAQPAPSAPAPAAQPAAAAESVEPSPLRGTTEKLTRMRKVIAKRVHESLQETAQLTTVIEIDITTLARLRDRLKGDFAQREGVKLSFLPFFAKAAVEALKAHPKINASIDVEKGEVTYHDRENLVIAVDTEQGLLVPVVKDAGDLNIAGLARKIAEVAEKARTGKLTPDEITGGTFTLTNTGSRGALFDTPIFFQPQVAILGTGAVVKRPMVIDDPNLGETIAVRHMVYFALSYDHRLIDGADAARFLGTVKKRLEGGAFEADLGV</sequence>
<name>A0A4R4RR65_9ACTN</name>
<feature type="domain" description="Peripheral subunit-binding (PSBD)" evidence="9">
    <location>
        <begin position="321"/>
        <end position="358"/>
    </location>
</feature>
<feature type="region of interest" description="Disordered" evidence="7">
    <location>
        <begin position="235"/>
        <end position="316"/>
    </location>
</feature>
<dbReference type="InterPro" id="IPR000089">
    <property type="entry name" value="Biotin_lipoyl"/>
</dbReference>
<dbReference type="RefSeq" id="WP_131982898.1">
    <property type="nucleotide sequence ID" value="NZ_SMKL01000024.1"/>
</dbReference>
<dbReference type="InterPro" id="IPR036625">
    <property type="entry name" value="E3-bd_dom_sf"/>
</dbReference>
<dbReference type="AlphaFoldDB" id="A0A4R4RR65"/>
<dbReference type="InterPro" id="IPR014276">
    <property type="entry name" value="2-oxoglutarate_DH_E2"/>
</dbReference>
<dbReference type="PROSITE" id="PS50968">
    <property type="entry name" value="BIOTINYL_LIPOYL"/>
    <property type="match status" value="2"/>
</dbReference>
<feature type="region of interest" description="Disordered" evidence="7">
    <location>
        <begin position="70"/>
        <end position="169"/>
    </location>
</feature>
<dbReference type="GO" id="GO:0031405">
    <property type="term" value="F:lipoic acid binding"/>
    <property type="evidence" value="ECO:0007669"/>
    <property type="project" value="TreeGrafter"/>
</dbReference>
<dbReference type="EC" id="2.3.1.-" evidence="6"/>
<dbReference type="FunFam" id="3.30.559.10:FF:000007">
    <property type="entry name" value="Dihydrolipoamide acetyltransferase component of pyruvate dehydrogenase complex"/>
    <property type="match status" value="1"/>
</dbReference>
<feature type="compositionally biased region" description="Low complexity" evidence="7">
    <location>
        <begin position="91"/>
        <end position="149"/>
    </location>
</feature>
<accession>A0A4R4RR65</accession>
<feature type="region of interest" description="Disordered" evidence="7">
    <location>
        <begin position="365"/>
        <end position="398"/>
    </location>
</feature>
<dbReference type="SUPFAM" id="SSF51230">
    <property type="entry name" value="Single hybrid motif"/>
    <property type="match status" value="2"/>
</dbReference>
<dbReference type="EMBL" id="SMKL01000024">
    <property type="protein sequence ID" value="TDC51222.1"/>
    <property type="molecule type" value="Genomic_DNA"/>
</dbReference>
<dbReference type="GO" id="GO:0005737">
    <property type="term" value="C:cytoplasm"/>
    <property type="evidence" value="ECO:0007669"/>
    <property type="project" value="TreeGrafter"/>
</dbReference>
<dbReference type="PANTHER" id="PTHR43178:SF5">
    <property type="entry name" value="LIPOAMIDE ACYLTRANSFERASE COMPONENT OF BRANCHED-CHAIN ALPHA-KETO ACID DEHYDROGENASE COMPLEX, MITOCHONDRIAL"/>
    <property type="match status" value="1"/>
</dbReference>